<protein>
    <recommendedName>
        <fullName evidence="3">RNase H type-1 domain-containing protein</fullName>
    </recommendedName>
</protein>
<dbReference type="EMBL" id="PGOL01000065">
    <property type="protein sequence ID" value="PKI77952.1"/>
    <property type="molecule type" value="Genomic_DNA"/>
</dbReference>
<evidence type="ECO:0008006" key="3">
    <source>
        <dbReference type="Google" id="ProtNLM"/>
    </source>
</evidence>
<dbReference type="Proteomes" id="UP000233551">
    <property type="component" value="Unassembled WGS sequence"/>
</dbReference>
<name>A0A2I0LB98_PUNGR</name>
<organism evidence="1 2">
    <name type="scientific">Punica granatum</name>
    <name type="common">Pomegranate</name>
    <dbReference type="NCBI Taxonomy" id="22663"/>
    <lineage>
        <taxon>Eukaryota</taxon>
        <taxon>Viridiplantae</taxon>
        <taxon>Streptophyta</taxon>
        <taxon>Embryophyta</taxon>
        <taxon>Tracheophyta</taxon>
        <taxon>Spermatophyta</taxon>
        <taxon>Magnoliopsida</taxon>
        <taxon>eudicotyledons</taxon>
        <taxon>Gunneridae</taxon>
        <taxon>Pentapetalae</taxon>
        <taxon>rosids</taxon>
        <taxon>malvids</taxon>
        <taxon>Myrtales</taxon>
        <taxon>Lythraceae</taxon>
        <taxon>Punica</taxon>
    </lineage>
</organism>
<reference evidence="1 2" key="1">
    <citation type="submission" date="2017-11" db="EMBL/GenBank/DDBJ databases">
        <title>De-novo sequencing of pomegranate (Punica granatum L.) genome.</title>
        <authorList>
            <person name="Akparov Z."/>
            <person name="Amiraslanov A."/>
            <person name="Hajiyeva S."/>
            <person name="Abbasov M."/>
            <person name="Kaur K."/>
            <person name="Hamwieh A."/>
            <person name="Solovyev V."/>
            <person name="Salamov A."/>
            <person name="Braich B."/>
            <person name="Kosarev P."/>
            <person name="Mahmoud A."/>
            <person name="Hajiyev E."/>
            <person name="Babayeva S."/>
            <person name="Izzatullayeva V."/>
            <person name="Mammadov A."/>
            <person name="Mammadov A."/>
            <person name="Sharifova S."/>
            <person name="Ojaghi J."/>
            <person name="Eynullazada K."/>
            <person name="Bayramov B."/>
            <person name="Abdulazimova A."/>
            <person name="Shahmuradov I."/>
        </authorList>
    </citation>
    <scope>NUCLEOTIDE SEQUENCE [LARGE SCALE GENOMIC DNA]</scope>
    <source>
        <strain evidence="2">cv. AG2017</strain>
        <tissue evidence="1">Leaf</tissue>
    </source>
</reference>
<accession>A0A2I0LB98</accession>
<evidence type="ECO:0000313" key="2">
    <source>
        <dbReference type="Proteomes" id="UP000233551"/>
    </source>
</evidence>
<evidence type="ECO:0000313" key="1">
    <source>
        <dbReference type="EMBL" id="PKI77952.1"/>
    </source>
</evidence>
<proteinExistence type="predicted"/>
<dbReference type="AlphaFoldDB" id="A0A2I0LB98"/>
<sequence>MSLFNSLDRTAIQTGNQICMLGSKWSAGDGSKINSWKDCWVGYTPLRSMLHGPLSRSDINLKVKDILNNDGTWNFYQLKVRREGRGQVVSFGIAKVFGFLTGHFARIRMKHIYREPNSVADFMARLSRDGVDTAQEFVLFDEPPSGVLELLFADLIGAASTRSICINTHMGTDIG</sequence>
<keyword evidence="2" id="KW-1185">Reference proteome</keyword>
<gene>
    <name evidence="1" type="ORF">CRG98_001572</name>
</gene>
<comment type="caution">
    <text evidence="1">The sequence shown here is derived from an EMBL/GenBank/DDBJ whole genome shotgun (WGS) entry which is preliminary data.</text>
</comment>